<proteinExistence type="predicted"/>
<evidence type="ECO:0000313" key="2">
    <source>
        <dbReference type="EMBL" id="OAD80026.1"/>
    </source>
</evidence>
<sequence>MNVMFYRFCRIYHLGIRPVFVFDGEGRPNMKRKQFVNTRIPDTIAMRKLKSLIKLFGFAEWLAYGEAEAECAVLQRLGYVDLVMTGDVDVFLFGARRVLRHWPSKDGFPCGCYDTSWFNLDRSDLILIAILRGSDYQDGIKGIGIKLAEGLA</sequence>
<dbReference type="GO" id="GO:0017108">
    <property type="term" value="F:5'-flap endonuclease activity"/>
    <property type="evidence" value="ECO:0007669"/>
    <property type="project" value="TreeGrafter"/>
</dbReference>
<dbReference type="SUPFAM" id="SSF88723">
    <property type="entry name" value="PIN domain-like"/>
    <property type="match status" value="1"/>
</dbReference>
<dbReference type="CDD" id="cd09870">
    <property type="entry name" value="PIN_YEN1"/>
    <property type="match status" value="1"/>
</dbReference>
<dbReference type="InterPro" id="IPR006085">
    <property type="entry name" value="XPG_DNA_repair_N"/>
</dbReference>
<dbReference type="InterPro" id="IPR029060">
    <property type="entry name" value="PIN-like_dom_sf"/>
</dbReference>
<dbReference type="InParanoid" id="A0A162Q4N2"/>
<feature type="domain" description="XPG-I" evidence="1">
    <location>
        <begin position="54"/>
        <end position="136"/>
    </location>
</feature>
<name>A0A162Q4N2_PHYB8</name>
<dbReference type="InterPro" id="IPR006086">
    <property type="entry name" value="XPG-I_dom"/>
</dbReference>
<dbReference type="SMART" id="SM00484">
    <property type="entry name" value="XPGI"/>
    <property type="match status" value="1"/>
</dbReference>
<dbReference type="AlphaFoldDB" id="A0A162Q4N2"/>
<dbReference type="Pfam" id="PF00867">
    <property type="entry name" value="XPG_I"/>
    <property type="match status" value="1"/>
</dbReference>
<dbReference type="Pfam" id="PF00752">
    <property type="entry name" value="XPG_N"/>
    <property type="match status" value="1"/>
</dbReference>
<evidence type="ECO:0000313" key="3">
    <source>
        <dbReference type="Proteomes" id="UP000077315"/>
    </source>
</evidence>
<keyword evidence="3" id="KW-1185">Reference proteome</keyword>
<feature type="non-terminal residue" evidence="2">
    <location>
        <position position="152"/>
    </location>
</feature>
<protein>
    <recommendedName>
        <fullName evidence="1">XPG-I domain-containing protein</fullName>
    </recommendedName>
</protein>
<evidence type="ECO:0000259" key="1">
    <source>
        <dbReference type="SMART" id="SM00484"/>
    </source>
</evidence>
<dbReference type="RefSeq" id="XP_018298066.1">
    <property type="nucleotide sequence ID" value="XM_018427744.1"/>
</dbReference>
<dbReference type="STRING" id="763407.A0A162Q4N2"/>
<dbReference type="GO" id="GO:0006974">
    <property type="term" value="P:DNA damage response"/>
    <property type="evidence" value="ECO:0007669"/>
    <property type="project" value="UniProtKB-ARBA"/>
</dbReference>
<dbReference type="OrthoDB" id="3005703at2759"/>
<dbReference type="EMBL" id="KV440972">
    <property type="protein sequence ID" value="OAD80026.1"/>
    <property type="molecule type" value="Genomic_DNA"/>
</dbReference>
<dbReference type="PANTHER" id="PTHR11081:SF75">
    <property type="entry name" value="ENDONUCLEASE, PUTATIVE (AFU_ORTHOLOGUE AFUA_3G13260)-RELATED"/>
    <property type="match status" value="1"/>
</dbReference>
<accession>A0A162Q4N2</accession>
<gene>
    <name evidence="2" type="ORF">PHYBLDRAFT_102906</name>
</gene>
<dbReference type="Gene3D" id="1.10.150.20">
    <property type="entry name" value="5' to 3' exonuclease, C-terminal subdomain"/>
    <property type="match status" value="1"/>
</dbReference>
<dbReference type="InterPro" id="IPR006084">
    <property type="entry name" value="XPG/Rad2"/>
</dbReference>
<dbReference type="Proteomes" id="UP000077315">
    <property type="component" value="Unassembled WGS sequence"/>
</dbReference>
<organism evidence="2 3">
    <name type="scientific">Phycomyces blakesleeanus (strain ATCC 8743b / DSM 1359 / FGSC 10004 / NBRC 33097 / NRRL 1555)</name>
    <dbReference type="NCBI Taxonomy" id="763407"/>
    <lineage>
        <taxon>Eukaryota</taxon>
        <taxon>Fungi</taxon>
        <taxon>Fungi incertae sedis</taxon>
        <taxon>Mucoromycota</taxon>
        <taxon>Mucoromycotina</taxon>
        <taxon>Mucoromycetes</taxon>
        <taxon>Mucorales</taxon>
        <taxon>Phycomycetaceae</taxon>
        <taxon>Phycomyces</taxon>
    </lineage>
</organism>
<reference evidence="3" key="1">
    <citation type="submission" date="2015-06" db="EMBL/GenBank/DDBJ databases">
        <title>Expansion of signal transduction pathways in fungi by whole-genome duplication.</title>
        <authorList>
            <consortium name="DOE Joint Genome Institute"/>
            <person name="Corrochano L.M."/>
            <person name="Kuo A."/>
            <person name="Marcet-Houben M."/>
            <person name="Polaino S."/>
            <person name="Salamov A."/>
            <person name="Villalobos J.M."/>
            <person name="Alvarez M.I."/>
            <person name="Avalos J."/>
            <person name="Benito E.P."/>
            <person name="Benoit I."/>
            <person name="Burger G."/>
            <person name="Camino L.P."/>
            <person name="Canovas D."/>
            <person name="Cerda-Olmedo E."/>
            <person name="Cheng J.-F."/>
            <person name="Dominguez A."/>
            <person name="Elias M."/>
            <person name="Eslava A.P."/>
            <person name="Glaser F."/>
            <person name="Grimwood J."/>
            <person name="Gutierrez G."/>
            <person name="Heitman J."/>
            <person name="Henrissat B."/>
            <person name="Iturriaga E.A."/>
            <person name="Lang B.F."/>
            <person name="Lavin J.L."/>
            <person name="Lee S."/>
            <person name="Li W."/>
            <person name="Lindquist E."/>
            <person name="Lopez-Garcia S."/>
            <person name="Luque E.M."/>
            <person name="Marcos A.T."/>
            <person name="Martin J."/>
            <person name="McCluskey K."/>
            <person name="Medina H.R."/>
            <person name="Miralles-Duran A."/>
            <person name="Miyazaki A."/>
            <person name="Munoz-Torres E."/>
            <person name="Oguiza J.A."/>
            <person name="Ohm R."/>
            <person name="Olmedo M."/>
            <person name="Orejas M."/>
            <person name="Ortiz-Castellanos L."/>
            <person name="Pisabarro A.G."/>
            <person name="Rodriguez-Romero J."/>
            <person name="Ruiz-Herrera J."/>
            <person name="Ruiz-Vazquez R."/>
            <person name="Sanz C."/>
            <person name="Schackwitz W."/>
            <person name="Schmutz J."/>
            <person name="Shahriari M."/>
            <person name="Shelest E."/>
            <person name="Silva-Franco F."/>
            <person name="Soanes D."/>
            <person name="Syed K."/>
            <person name="Tagua V.G."/>
            <person name="Talbot N.J."/>
            <person name="Thon M."/>
            <person name="De vries R.P."/>
            <person name="Wiebenga A."/>
            <person name="Yadav J.S."/>
            <person name="Braun E.L."/>
            <person name="Baker S."/>
            <person name="Garre V."/>
            <person name="Horwitz B."/>
            <person name="Torres-Martinez S."/>
            <person name="Idnurm A."/>
            <person name="Herrera-Estrella A."/>
            <person name="Gabaldon T."/>
            <person name="Grigoriev I.V."/>
        </authorList>
    </citation>
    <scope>NUCLEOTIDE SEQUENCE [LARGE SCALE GENOMIC DNA]</scope>
    <source>
        <strain evidence="3">NRRL 1555(-)</strain>
    </source>
</reference>
<dbReference type="PRINTS" id="PR00853">
    <property type="entry name" value="XPGRADSUPER"/>
</dbReference>
<dbReference type="PANTHER" id="PTHR11081">
    <property type="entry name" value="FLAP ENDONUCLEASE FAMILY MEMBER"/>
    <property type="match status" value="1"/>
</dbReference>
<dbReference type="CDD" id="cd09900">
    <property type="entry name" value="H3TH_XPG-like"/>
    <property type="match status" value="1"/>
</dbReference>
<dbReference type="VEuPathDB" id="FungiDB:PHYBLDRAFT_102906"/>
<dbReference type="GeneID" id="28988650"/>
<dbReference type="Gene3D" id="3.40.50.1010">
    <property type="entry name" value="5'-nuclease"/>
    <property type="match status" value="2"/>
</dbReference>